<evidence type="ECO:0000313" key="2">
    <source>
        <dbReference type="EMBL" id="CAJ62913.1"/>
    </source>
</evidence>
<organism evidence="2 3">
    <name type="scientific">Frankia alni (strain DSM 45986 / CECT 9034 / ACN14a)</name>
    <dbReference type="NCBI Taxonomy" id="326424"/>
    <lineage>
        <taxon>Bacteria</taxon>
        <taxon>Bacillati</taxon>
        <taxon>Actinomycetota</taxon>
        <taxon>Actinomycetes</taxon>
        <taxon>Frankiales</taxon>
        <taxon>Frankiaceae</taxon>
        <taxon>Frankia</taxon>
    </lineage>
</organism>
<gene>
    <name evidence="2" type="ordered locus">FRAAL4271</name>
</gene>
<sequence length="57" mass="6035">MRDAAAVVRAALRPVCQEQICRRQTAGPAAAFPVTLEGPASRRARRVPTRPAGGHVS</sequence>
<feature type="region of interest" description="Disordered" evidence="1">
    <location>
        <begin position="26"/>
        <end position="57"/>
    </location>
</feature>
<evidence type="ECO:0000256" key="1">
    <source>
        <dbReference type="SAM" id="MobiDB-lite"/>
    </source>
</evidence>
<protein>
    <submittedName>
        <fullName evidence="2">Uncharacterized protein</fullName>
    </submittedName>
</protein>
<reference evidence="2 3" key="1">
    <citation type="journal article" date="2007" name="Genome Res.">
        <title>Genome characteristics of facultatively symbiotic Frankia sp. strains reflect host range and host plant biogeography.</title>
        <authorList>
            <person name="Normand P."/>
            <person name="Lapierre P."/>
            <person name="Tisa L.S."/>
            <person name="Gogarten J.P."/>
            <person name="Alloisio N."/>
            <person name="Bagnarol E."/>
            <person name="Bassi C.A."/>
            <person name="Berry A.M."/>
            <person name="Bickhart D.M."/>
            <person name="Choisne N."/>
            <person name="Couloux A."/>
            <person name="Cournoyer B."/>
            <person name="Cruveiller S."/>
            <person name="Daubin V."/>
            <person name="Demange N."/>
            <person name="Francino M.P."/>
            <person name="Goltsman E."/>
            <person name="Huang Y."/>
            <person name="Kopp O.R."/>
            <person name="Labarre L."/>
            <person name="Lapidus A."/>
            <person name="Lavire C."/>
            <person name="Marechal J."/>
            <person name="Martinez M."/>
            <person name="Mastronunzio J.E."/>
            <person name="Mullin B.C."/>
            <person name="Niemann J."/>
            <person name="Pujic P."/>
            <person name="Rawnsley T."/>
            <person name="Rouy Z."/>
            <person name="Schenowitz C."/>
            <person name="Sellstedt A."/>
            <person name="Tavares F."/>
            <person name="Tomkins J.P."/>
            <person name="Vallenet D."/>
            <person name="Valverde C."/>
            <person name="Wall L.G."/>
            <person name="Wang Y."/>
            <person name="Medigue C."/>
            <person name="Benson D.R."/>
        </authorList>
    </citation>
    <scope>NUCLEOTIDE SEQUENCE [LARGE SCALE GENOMIC DNA]</scope>
    <source>
        <strain evidence="3">DSM 45986 / CECT 9034 / ACN14a</strain>
    </source>
</reference>
<dbReference type="AlphaFoldDB" id="Q0RHW0"/>
<name>Q0RHW0_FRAAA</name>
<dbReference type="KEGG" id="fal:FRAAL4271"/>
<dbReference type="HOGENOM" id="CLU_2990122_0_0_11"/>
<accession>Q0RHW0</accession>
<keyword evidence="3" id="KW-1185">Reference proteome</keyword>
<dbReference type="Proteomes" id="UP000000657">
    <property type="component" value="Chromosome"/>
</dbReference>
<dbReference type="EMBL" id="CT573213">
    <property type="protein sequence ID" value="CAJ62913.1"/>
    <property type="molecule type" value="Genomic_DNA"/>
</dbReference>
<evidence type="ECO:0000313" key="3">
    <source>
        <dbReference type="Proteomes" id="UP000000657"/>
    </source>
</evidence>
<proteinExistence type="predicted"/>
<dbReference type="STRING" id="326424.FRAAL4271"/>